<dbReference type="EMBL" id="BGPR01082583">
    <property type="protein sequence ID" value="GBL87769.1"/>
    <property type="molecule type" value="Genomic_DNA"/>
</dbReference>
<keyword evidence="3" id="KW-1185">Reference proteome</keyword>
<accession>A0A4Y2B8N3</accession>
<name>A0A4Y2B8N3_ARAVE</name>
<gene>
    <name evidence="2" type="ORF">AVEN_39968_1</name>
</gene>
<dbReference type="Proteomes" id="UP000499080">
    <property type="component" value="Unassembled WGS sequence"/>
</dbReference>
<organism evidence="2 3">
    <name type="scientific">Araneus ventricosus</name>
    <name type="common">Orbweaver spider</name>
    <name type="synonym">Epeira ventricosa</name>
    <dbReference type="NCBI Taxonomy" id="182803"/>
    <lineage>
        <taxon>Eukaryota</taxon>
        <taxon>Metazoa</taxon>
        <taxon>Ecdysozoa</taxon>
        <taxon>Arthropoda</taxon>
        <taxon>Chelicerata</taxon>
        <taxon>Arachnida</taxon>
        <taxon>Araneae</taxon>
        <taxon>Araneomorphae</taxon>
        <taxon>Entelegynae</taxon>
        <taxon>Araneoidea</taxon>
        <taxon>Araneidae</taxon>
        <taxon>Araneus</taxon>
    </lineage>
</organism>
<sequence>FLNDVELPFSNRKMWSRWPGSVISNSRFHRDPSFIGPVAHQIIPRSPNGRILVRRGSLERGMPSQMSSSSSDSGSKLRGPAQNSSRLN</sequence>
<proteinExistence type="predicted"/>
<evidence type="ECO:0000256" key="1">
    <source>
        <dbReference type="SAM" id="MobiDB-lite"/>
    </source>
</evidence>
<evidence type="ECO:0000313" key="2">
    <source>
        <dbReference type="EMBL" id="GBL87769.1"/>
    </source>
</evidence>
<feature type="region of interest" description="Disordered" evidence="1">
    <location>
        <begin position="56"/>
        <end position="88"/>
    </location>
</feature>
<comment type="caution">
    <text evidence="2">The sequence shown here is derived from an EMBL/GenBank/DDBJ whole genome shotgun (WGS) entry which is preliminary data.</text>
</comment>
<protein>
    <submittedName>
        <fullName evidence="2">Uncharacterized protein</fullName>
    </submittedName>
</protein>
<feature type="non-terminal residue" evidence="2">
    <location>
        <position position="1"/>
    </location>
</feature>
<reference evidence="2 3" key="1">
    <citation type="journal article" date="2019" name="Sci. Rep.">
        <title>Orb-weaving spider Araneus ventricosus genome elucidates the spidroin gene catalogue.</title>
        <authorList>
            <person name="Kono N."/>
            <person name="Nakamura H."/>
            <person name="Ohtoshi R."/>
            <person name="Moran D.A.P."/>
            <person name="Shinohara A."/>
            <person name="Yoshida Y."/>
            <person name="Fujiwara M."/>
            <person name="Mori M."/>
            <person name="Tomita M."/>
            <person name="Arakawa K."/>
        </authorList>
    </citation>
    <scope>NUCLEOTIDE SEQUENCE [LARGE SCALE GENOMIC DNA]</scope>
</reference>
<dbReference type="AlphaFoldDB" id="A0A4Y2B8N3"/>
<evidence type="ECO:0000313" key="3">
    <source>
        <dbReference type="Proteomes" id="UP000499080"/>
    </source>
</evidence>
<feature type="compositionally biased region" description="Low complexity" evidence="1">
    <location>
        <begin position="64"/>
        <end position="74"/>
    </location>
</feature>